<dbReference type="PANTHER" id="PTHR35703">
    <property type="entry name" value="HEME OXYGENASE 1, CHLOROPLASTIC-RELATED"/>
    <property type="match status" value="1"/>
</dbReference>
<evidence type="ECO:0000256" key="1">
    <source>
        <dbReference type="ARBA" id="ARBA00004229"/>
    </source>
</evidence>
<dbReference type="InterPro" id="IPR016084">
    <property type="entry name" value="Haem_Oase-like_multi-hlx"/>
</dbReference>
<keyword evidence="10" id="KW-0560">Oxidoreductase</keyword>
<protein>
    <recommendedName>
        <fullName evidence="3">heme oxygenase (biliverdin-producing)</fullName>
        <ecNumber evidence="3">1.14.14.18</ecNumber>
    </recommendedName>
</protein>
<proteinExistence type="inferred from homology"/>
<dbReference type="SUPFAM" id="SSF48613">
    <property type="entry name" value="Heme oxygenase-like"/>
    <property type="match status" value="1"/>
</dbReference>
<evidence type="ECO:0000256" key="6">
    <source>
        <dbReference type="ARBA" id="ARBA00022617"/>
    </source>
</evidence>
<evidence type="ECO:0000256" key="2">
    <source>
        <dbReference type="ARBA" id="ARBA00006134"/>
    </source>
</evidence>
<evidence type="ECO:0000256" key="8">
    <source>
        <dbReference type="ARBA" id="ARBA00022723"/>
    </source>
</evidence>
<accession>A0ABP0TUK4</accession>
<evidence type="ECO:0000313" key="12">
    <source>
        <dbReference type="EMBL" id="CAK9205478.1"/>
    </source>
</evidence>
<dbReference type="Proteomes" id="UP001497512">
    <property type="component" value="Chromosome 15"/>
</dbReference>
<dbReference type="InterPro" id="IPR016053">
    <property type="entry name" value="Haem_Oase-like"/>
</dbReference>
<keyword evidence="9" id="KW-0809">Transit peptide</keyword>
<evidence type="ECO:0000256" key="9">
    <source>
        <dbReference type="ARBA" id="ARBA00022946"/>
    </source>
</evidence>
<organism evidence="12 13">
    <name type="scientific">Sphagnum troendelagicum</name>
    <dbReference type="NCBI Taxonomy" id="128251"/>
    <lineage>
        <taxon>Eukaryota</taxon>
        <taxon>Viridiplantae</taxon>
        <taxon>Streptophyta</taxon>
        <taxon>Embryophyta</taxon>
        <taxon>Bryophyta</taxon>
        <taxon>Sphagnophytina</taxon>
        <taxon>Sphagnopsida</taxon>
        <taxon>Sphagnales</taxon>
        <taxon>Sphagnaceae</taxon>
        <taxon>Sphagnum</taxon>
    </lineage>
</organism>
<dbReference type="Gene3D" id="1.20.910.10">
    <property type="entry name" value="Heme oxygenase-like"/>
    <property type="match status" value="1"/>
</dbReference>
<dbReference type="InterPro" id="IPR016951">
    <property type="entry name" value="Haem_Oase_decyc_pln"/>
</dbReference>
<keyword evidence="8" id="KW-0479">Metal-binding</keyword>
<evidence type="ECO:0000313" key="13">
    <source>
        <dbReference type="Proteomes" id="UP001497512"/>
    </source>
</evidence>
<dbReference type="Pfam" id="PF01126">
    <property type="entry name" value="Heme_oxygenase"/>
    <property type="match status" value="1"/>
</dbReference>
<keyword evidence="11" id="KW-0408">Iron</keyword>
<comment type="similarity">
    <text evidence="2">Belongs to the heme oxygenase family.</text>
</comment>
<gene>
    <name evidence="12" type="ORF">CSSPTR1EN2_LOCUS7868</name>
</gene>
<evidence type="ECO:0000256" key="4">
    <source>
        <dbReference type="ARBA" id="ARBA00022528"/>
    </source>
</evidence>
<dbReference type="CDD" id="cd19165">
    <property type="entry name" value="HemeO"/>
    <property type="match status" value="1"/>
</dbReference>
<keyword evidence="13" id="KW-1185">Reference proteome</keyword>
<sequence length="327" mass="36345">MALAMVELRLCLHGATSAMPSGRRGRSCLCQSSHSPSRVGRTARIHCRKTSSDFCSEVKPTSRFLGSISGLGFRDLREDGPTTTASAAADGGVFVVRAVLDSAAPEKPKPKQRYPGESKGFVEEMRFVAMKLHTKDQAKEGGKEADVQPVAKWEPTITGYIRFLVDSKKVYDTMESIVAKATHPSYELFRDTGLERSERLAKDLEWFESQGHTIPEPGPAGTSYADFLTELSEKNVPAFICHFYNVYFAHSAGGRFIGKRVAEMILDGRELEFYKWDGELPELLAAVKSNLNKVAEGWTREEKNLCLEETESSFKYSGKILRTIISQ</sequence>
<keyword evidence="5" id="KW-0602">Photosynthesis</keyword>
<evidence type="ECO:0000256" key="7">
    <source>
        <dbReference type="ARBA" id="ARBA00022640"/>
    </source>
</evidence>
<keyword evidence="6" id="KW-0349">Heme</keyword>
<dbReference type="PANTHER" id="PTHR35703:SF2">
    <property type="entry name" value="HEME OXYGENASE 1, CHLOROPLASTIC-RELATED"/>
    <property type="match status" value="1"/>
</dbReference>
<evidence type="ECO:0000256" key="10">
    <source>
        <dbReference type="ARBA" id="ARBA00023002"/>
    </source>
</evidence>
<keyword evidence="4" id="KW-0150">Chloroplast</keyword>
<name>A0ABP0TUK4_9BRYO</name>
<comment type="subcellular location">
    <subcellularLocation>
        <location evidence="1">Plastid</location>
        <location evidence="1">Chloroplast</location>
    </subcellularLocation>
</comment>
<dbReference type="EMBL" id="OZ019907">
    <property type="protein sequence ID" value="CAK9205478.1"/>
    <property type="molecule type" value="Genomic_DNA"/>
</dbReference>
<dbReference type="EC" id="1.14.14.18" evidence="3"/>
<dbReference type="InterPro" id="IPR002051">
    <property type="entry name" value="Haem_Oase"/>
</dbReference>
<evidence type="ECO:0000256" key="5">
    <source>
        <dbReference type="ARBA" id="ARBA00022531"/>
    </source>
</evidence>
<keyword evidence="7" id="KW-0934">Plastid</keyword>
<evidence type="ECO:0000256" key="11">
    <source>
        <dbReference type="ARBA" id="ARBA00023004"/>
    </source>
</evidence>
<evidence type="ECO:0000256" key="3">
    <source>
        <dbReference type="ARBA" id="ARBA00012360"/>
    </source>
</evidence>
<reference evidence="12" key="1">
    <citation type="submission" date="2024-02" db="EMBL/GenBank/DDBJ databases">
        <authorList>
            <consortium name="ELIXIR-Norway"/>
            <consortium name="Elixir Norway"/>
        </authorList>
    </citation>
    <scope>NUCLEOTIDE SEQUENCE</scope>
</reference>